<protein>
    <submittedName>
        <fullName evidence="1">Uncharacterized protein</fullName>
    </submittedName>
</protein>
<sequence length="175" mass="20423">MQKKSTFNGIIFQSRTSDFPINILLIISRNIESRFNSSINSSNAHSPVLQVIGNYPLIISNGREWFGYWKEFKFNSFKSLTRDVSCTLNKRRREFWILFSDVFIGSVMDRYLAVGFVFKAIFSDFVKHSVKKSNGFFEVFFIFLRNTEFKFNRSIHIHVLMPIDYILEGSVKAGS</sequence>
<organism evidence="1 2">
    <name type="scientific">Methanosarcina mazei S-6</name>
    <dbReference type="NCBI Taxonomy" id="213585"/>
    <lineage>
        <taxon>Archaea</taxon>
        <taxon>Methanobacteriati</taxon>
        <taxon>Methanobacteriota</taxon>
        <taxon>Stenosarchaea group</taxon>
        <taxon>Methanomicrobia</taxon>
        <taxon>Methanosarcinales</taxon>
        <taxon>Methanosarcinaceae</taxon>
        <taxon>Methanosarcina</taxon>
    </lineage>
</organism>
<reference evidence="1 2" key="1">
    <citation type="submission" date="2014-07" db="EMBL/GenBank/DDBJ databases">
        <title>Methanogenic archaea and the global carbon cycle.</title>
        <authorList>
            <person name="Henriksen J.R."/>
            <person name="Luke J."/>
            <person name="Reinhart S."/>
            <person name="Benedict M.N."/>
            <person name="Youngblut N.D."/>
            <person name="Metcalf M.E."/>
            <person name="Whitaker R.J."/>
            <person name="Metcalf W.W."/>
        </authorList>
    </citation>
    <scope>NUCLEOTIDE SEQUENCE [LARGE SCALE GENOMIC DNA]</scope>
    <source>
        <strain evidence="1 2">S-6</strain>
    </source>
</reference>
<gene>
    <name evidence="1" type="ORF">MSMAS_0535</name>
</gene>
<dbReference type="EMBL" id="CP009512">
    <property type="protein sequence ID" value="AKB63731.1"/>
    <property type="molecule type" value="Genomic_DNA"/>
</dbReference>
<dbReference type="Proteomes" id="UP000033097">
    <property type="component" value="Chromosome"/>
</dbReference>
<evidence type="ECO:0000313" key="2">
    <source>
        <dbReference type="Proteomes" id="UP000033097"/>
    </source>
</evidence>
<name>A0A0E3LTL5_METMZ</name>
<dbReference type="KEGG" id="mmj:MSMAS_0535"/>
<dbReference type="HOGENOM" id="CLU_1465094_0_0_2"/>
<proteinExistence type="predicted"/>
<accession>A0A0E3LTL5</accession>
<dbReference type="AlphaFoldDB" id="A0A0E3LTL5"/>
<evidence type="ECO:0000313" key="1">
    <source>
        <dbReference type="EMBL" id="AKB63731.1"/>
    </source>
</evidence>